<feature type="compositionally biased region" description="Low complexity" evidence="8">
    <location>
        <begin position="9"/>
        <end position="22"/>
    </location>
</feature>
<dbReference type="PANTHER" id="PTHR43744">
    <property type="entry name" value="ABC TRANSPORTER PERMEASE PROTEIN MG189-RELATED-RELATED"/>
    <property type="match status" value="1"/>
</dbReference>
<keyword evidence="4 7" id="KW-0812">Transmembrane</keyword>
<evidence type="ECO:0000256" key="7">
    <source>
        <dbReference type="RuleBase" id="RU363032"/>
    </source>
</evidence>
<dbReference type="RefSeq" id="WP_086615003.1">
    <property type="nucleotide sequence ID" value="NZ_MTPX02000040.1"/>
</dbReference>
<keyword evidence="2 7" id="KW-0813">Transport</keyword>
<feature type="domain" description="ABC transmembrane type-1" evidence="9">
    <location>
        <begin position="93"/>
        <end position="284"/>
    </location>
</feature>
<sequence>MTAIPVARTTAGPDDGATAAAPNRPPRDWVTIGLWVALLVTAAFWLVPFAVMLLTSFKSRADLASGSTLGLPSQWLWSNYADAVDTGDLWISGSNSLLVSVIKVPLGLLLAALAAYALARIHMRRAKWIVAVFAVGSMVPIQVALGPMFQLLLKADLLDTYVGLILPYLAFGVPYQVFMLYGSFRAIPDEIEESARLDGASTFRIFWQICCPLIKPTLAALFVLDFVSTWNEYAMASTILQSGSMATIPLAVQNFSAQHGTDYGPLNAFIIMTAIPVLIVYLLFQRYFVSGAFSGAVKG</sequence>
<dbReference type="EMBL" id="MTPX02000040">
    <property type="protein sequence ID" value="PHP52830.1"/>
    <property type="molecule type" value="Genomic_DNA"/>
</dbReference>
<dbReference type="Proteomes" id="UP000194577">
    <property type="component" value="Unassembled WGS sequence"/>
</dbReference>
<dbReference type="PANTHER" id="PTHR43744:SF12">
    <property type="entry name" value="ABC TRANSPORTER PERMEASE PROTEIN MG189-RELATED"/>
    <property type="match status" value="1"/>
</dbReference>
<name>A0ABX4MFM6_9ACTO</name>
<evidence type="ECO:0000256" key="5">
    <source>
        <dbReference type="ARBA" id="ARBA00022989"/>
    </source>
</evidence>
<protein>
    <submittedName>
        <fullName evidence="10">Carbohydrate ABC transporter permease</fullName>
    </submittedName>
</protein>
<evidence type="ECO:0000256" key="4">
    <source>
        <dbReference type="ARBA" id="ARBA00022692"/>
    </source>
</evidence>
<feature type="transmembrane region" description="Helical" evidence="7">
    <location>
        <begin position="161"/>
        <end position="184"/>
    </location>
</feature>
<comment type="subcellular location">
    <subcellularLocation>
        <location evidence="1 7">Cell membrane</location>
        <topology evidence="1 7">Multi-pass membrane protein</topology>
    </subcellularLocation>
</comment>
<dbReference type="Gene3D" id="1.10.3720.10">
    <property type="entry name" value="MetI-like"/>
    <property type="match status" value="1"/>
</dbReference>
<keyword evidence="3" id="KW-1003">Cell membrane</keyword>
<evidence type="ECO:0000256" key="3">
    <source>
        <dbReference type="ARBA" id="ARBA00022475"/>
    </source>
</evidence>
<dbReference type="InterPro" id="IPR035906">
    <property type="entry name" value="MetI-like_sf"/>
</dbReference>
<dbReference type="CDD" id="cd06261">
    <property type="entry name" value="TM_PBP2"/>
    <property type="match status" value="1"/>
</dbReference>
<evidence type="ECO:0000313" key="10">
    <source>
        <dbReference type="EMBL" id="PHP52830.1"/>
    </source>
</evidence>
<gene>
    <name evidence="10" type="ORF">BW737_006895</name>
</gene>
<feature type="transmembrane region" description="Helical" evidence="7">
    <location>
        <begin position="128"/>
        <end position="149"/>
    </location>
</feature>
<comment type="caution">
    <text evidence="10">The sequence shown here is derived from an EMBL/GenBank/DDBJ whole genome shotgun (WGS) entry which is preliminary data.</text>
</comment>
<evidence type="ECO:0000259" key="9">
    <source>
        <dbReference type="PROSITE" id="PS50928"/>
    </source>
</evidence>
<keyword evidence="5 7" id="KW-1133">Transmembrane helix</keyword>
<feature type="transmembrane region" description="Helical" evidence="7">
    <location>
        <begin position="205"/>
        <end position="227"/>
    </location>
</feature>
<organism evidence="10 11">
    <name type="scientific">Actinomyces ruminis</name>
    <dbReference type="NCBI Taxonomy" id="1937003"/>
    <lineage>
        <taxon>Bacteria</taxon>
        <taxon>Bacillati</taxon>
        <taxon>Actinomycetota</taxon>
        <taxon>Actinomycetes</taxon>
        <taxon>Actinomycetales</taxon>
        <taxon>Actinomycetaceae</taxon>
        <taxon>Actinomyces</taxon>
    </lineage>
</organism>
<evidence type="ECO:0000256" key="6">
    <source>
        <dbReference type="ARBA" id="ARBA00023136"/>
    </source>
</evidence>
<accession>A0ABX4MFM6</accession>
<dbReference type="Pfam" id="PF00528">
    <property type="entry name" value="BPD_transp_1"/>
    <property type="match status" value="1"/>
</dbReference>
<feature type="region of interest" description="Disordered" evidence="8">
    <location>
        <begin position="1"/>
        <end position="22"/>
    </location>
</feature>
<evidence type="ECO:0000256" key="8">
    <source>
        <dbReference type="SAM" id="MobiDB-lite"/>
    </source>
</evidence>
<evidence type="ECO:0000313" key="11">
    <source>
        <dbReference type="Proteomes" id="UP000194577"/>
    </source>
</evidence>
<proteinExistence type="inferred from homology"/>
<feature type="transmembrane region" description="Helical" evidence="7">
    <location>
        <begin position="97"/>
        <end position="119"/>
    </location>
</feature>
<evidence type="ECO:0000256" key="1">
    <source>
        <dbReference type="ARBA" id="ARBA00004651"/>
    </source>
</evidence>
<keyword evidence="6 7" id="KW-0472">Membrane</keyword>
<evidence type="ECO:0000256" key="2">
    <source>
        <dbReference type="ARBA" id="ARBA00022448"/>
    </source>
</evidence>
<comment type="similarity">
    <text evidence="7">Belongs to the binding-protein-dependent transport system permease family.</text>
</comment>
<reference evidence="10 11" key="1">
    <citation type="submission" date="2017-10" db="EMBL/GenBank/DDBJ databases">
        <title>Draft genome sequence of cellulolytic Actinomyces sp CtC72 isolated from cattle rumen fluid.</title>
        <authorList>
            <person name="Joshi A.J."/>
            <person name="Vasudevan G."/>
            <person name="Lanjekar V.B."/>
            <person name="Hivarkar S."/>
            <person name="Engineer A."/>
            <person name="Pore S.D."/>
            <person name="Dhakephalkar P.K."/>
            <person name="Dagar S."/>
        </authorList>
    </citation>
    <scope>NUCLEOTIDE SEQUENCE [LARGE SCALE GENOMIC DNA]</scope>
    <source>
        <strain evidence="11">CtC72</strain>
    </source>
</reference>
<keyword evidence="11" id="KW-1185">Reference proteome</keyword>
<dbReference type="PROSITE" id="PS50928">
    <property type="entry name" value="ABC_TM1"/>
    <property type="match status" value="1"/>
</dbReference>
<dbReference type="SUPFAM" id="SSF161098">
    <property type="entry name" value="MetI-like"/>
    <property type="match status" value="1"/>
</dbReference>
<dbReference type="InterPro" id="IPR000515">
    <property type="entry name" value="MetI-like"/>
</dbReference>
<feature type="transmembrane region" description="Helical" evidence="7">
    <location>
        <begin position="264"/>
        <end position="284"/>
    </location>
</feature>
<feature type="transmembrane region" description="Helical" evidence="7">
    <location>
        <begin position="32"/>
        <end position="54"/>
    </location>
</feature>